<dbReference type="OMA" id="VADISHM"/>
<accession>S3CUQ6</accession>
<dbReference type="EMBL" id="KE148146">
    <property type="protein sequence ID" value="EPE10453.1"/>
    <property type="molecule type" value="Genomic_DNA"/>
</dbReference>
<evidence type="ECO:0000313" key="2">
    <source>
        <dbReference type="EMBL" id="EPE10453.1"/>
    </source>
</evidence>
<keyword evidence="3" id="KW-1185">Reference proteome</keyword>
<feature type="transmembrane region" description="Helical" evidence="1">
    <location>
        <begin position="12"/>
        <end position="37"/>
    </location>
</feature>
<evidence type="ECO:0000313" key="3">
    <source>
        <dbReference type="Proteomes" id="UP000016923"/>
    </source>
</evidence>
<keyword evidence="1" id="KW-0472">Membrane</keyword>
<dbReference type="GO" id="GO:0009251">
    <property type="term" value="P:glucan catabolic process"/>
    <property type="evidence" value="ECO:0007669"/>
    <property type="project" value="TreeGrafter"/>
</dbReference>
<reference evidence="2 3" key="1">
    <citation type="journal article" date="2013" name="BMC Genomics">
        <title>The genome and transcriptome of the pine saprophyte Ophiostoma piceae, and a comparison with the bark beetle-associated pine pathogen Grosmannia clavigera.</title>
        <authorList>
            <person name="Haridas S."/>
            <person name="Wang Y."/>
            <person name="Lim L."/>
            <person name="Massoumi Alamouti S."/>
            <person name="Jackman S."/>
            <person name="Docking R."/>
            <person name="Robertson G."/>
            <person name="Birol I."/>
            <person name="Bohlmann J."/>
            <person name="Breuil C."/>
        </authorList>
    </citation>
    <scope>NUCLEOTIDE SEQUENCE [LARGE SCALE GENOMIC DNA]</scope>
    <source>
        <strain evidence="2 3">UAMH 11346</strain>
    </source>
</reference>
<name>S3CUQ6_OPHP1</name>
<dbReference type="STRING" id="1262450.S3CUQ6"/>
<dbReference type="PANTHER" id="PTHR10963:SF24">
    <property type="entry name" value="GLYCOSIDASE C21B10.07-RELATED"/>
    <property type="match status" value="1"/>
</dbReference>
<dbReference type="GO" id="GO:0016787">
    <property type="term" value="F:hydrolase activity"/>
    <property type="evidence" value="ECO:0007669"/>
    <property type="project" value="UniProtKB-KW"/>
</dbReference>
<protein>
    <submittedName>
        <fullName evidence="2">Glycoside hydrolase family 16 protein</fullName>
    </submittedName>
</protein>
<dbReference type="CDD" id="cd02181">
    <property type="entry name" value="GH16_fungal_Lam16A_glucanase"/>
    <property type="match status" value="1"/>
</dbReference>
<organism evidence="2 3">
    <name type="scientific">Ophiostoma piceae (strain UAMH 11346)</name>
    <name type="common">Sap stain fungus</name>
    <dbReference type="NCBI Taxonomy" id="1262450"/>
    <lineage>
        <taxon>Eukaryota</taxon>
        <taxon>Fungi</taxon>
        <taxon>Dikarya</taxon>
        <taxon>Ascomycota</taxon>
        <taxon>Pezizomycotina</taxon>
        <taxon>Sordariomycetes</taxon>
        <taxon>Sordariomycetidae</taxon>
        <taxon>Ophiostomatales</taxon>
        <taxon>Ophiostomataceae</taxon>
        <taxon>Ophiostoma</taxon>
    </lineage>
</organism>
<dbReference type="Gene3D" id="2.60.120.200">
    <property type="match status" value="1"/>
</dbReference>
<dbReference type="InterPro" id="IPR013320">
    <property type="entry name" value="ConA-like_dom_sf"/>
</dbReference>
<dbReference type="eggNOG" id="ENOG502SKA3">
    <property type="taxonomic scope" value="Eukaryota"/>
</dbReference>
<proteinExistence type="predicted"/>
<dbReference type="SUPFAM" id="SSF49899">
    <property type="entry name" value="Concanavalin A-like lectins/glucanases"/>
    <property type="match status" value="1"/>
</dbReference>
<keyword evidence="2" id="KW-0378">Hydrolase</keyword>
<dbReference type="InterPro" id="IPR050546">
    <property type="entry name" value="Glycosyl_Hydrlase_16"/>
</dbReference>
<dbReference type="Pfam" id="PF26113">
    <property type="entry name" value="GH16_XgeA"/>
    <property type="match status" value="1"/>
</dbReference>
<dbReference type="AlphaFoldDB" id="S3CUQ6"/>
<gene>
    <name evidence="2" type="ORF">F503_05548</name>
</gene>
<sequence length="356" mass="38790">MLFLLLYISLHYHHLFSSIMVSYLVLCLAVQAAFVAAQYELRRTYNASNFAEKFRFVETALENDPTGGFVNYVSHATAVSKGLFRVLDGTSDQGEDQIFIGVDNSTVLPSTSTGRDSLRLEALETIDVGLLIADIAHMPGNQCGIWPAFWTYNFQEDPISEIDIIEGVGFQVDNTISLHTCDTCRFSASTDTTGTDLRTNCGLGGNCASTLNNGAGCGVTSPVNTASFGDEFNAVGGGVYALQLEPGDGTDGILKIWNFERDSIPFDITDGTPDPSSWGRPVVSFEQQNGGCEIGRIFHGQTLIINIEVCGEAFTDAVWQGDEVCNKYSSCPSFISDNPEKLSDVYWLFNSIKLYS</sequence>
<dbReference type="VEuPathDB" id="FungiDB:F503_05548"/>
<dbReference type="Proteomes" id="UP000016923">
    <property type="component" value="Unassembled WGS sequence"/>
</dbReference>
<dbReference type="HOGENOM" id="CLU_016972_0_3_1"/>
<keyword evidence="1" id="KW-1133">Transmembrane helix</keyword>
<dbReference type="PANTHER" id="PTHR10963">
    <property type="entry name" value="GLYCOSYL HYDROLASE-RELATED"/>
    <property type="match status" value="1"/>
</dbReference>
<dbReference type="OrthoDB" id="192832at2759"/>
<evidence type="ECO:0000256" key="1">
    <source>
        <dbReference type="SAM" id="Phobius"/>
    </source>
</evidence>
<keyword evidence="1" id="KW-0812">Transmembrane</keyword>